<comment type="caution">
    <text evidence="2">The sequence shown here is derived from an EMBL/GenBank/DDBJ whole genome shotgun (WGS) entry which is preliminary data.</text>
</comment>
<feature type="region of interest" description="Disordered" evidence="1">
    <location>
        <begin position="1"/>
        <end position="20"/>
    </location>
</feature>
<protein>
    <submittedName>
        <fullName evidence="2">Uncharacterized protein</fullName>
    </submittedName>
</protein>
<keyword evidence="3" id="KW-1185">Reference proteome</keyword>
<evidence type="ECO:0000313" key="2">
    <source>
        <dbReference type="EMBL" id="KAH0854621.1"/>
    </source>
</evidence>
<dbReference type="Proteomes" id="UP000824890">
    <property type="component" value="Unassembled WGS sequence"/>
</dbReference>
<dbReference type="EMBL" id="JAGKQM010000344">
    <property type="protein sequence ID" value="KAH0854621.1"/>
    <property type="molecule type" value="Genomic_DNA"/>
</dbReference>
<proteinExistence type="predicted"/>
<evidence type="ECO:0000256" key="1">
    <source>
        <dbReference type="SAM" id="MobiDB-lite"/>
    </source>
</evidence>
<accession>A0ABQ7XHP0</accession>
<reference evidence="2 3" key="1">
    <citation type="submission" date="2021-05" db="EMBL/GenBank/DDBJ databases">
        <title>Genome Assembly of Synthetic Allotetraploid Brassica napus Reveals Homoeologous Exchanges between Subgenomes.</title>
        <authorList>
            <person name="Davis J.T."/>
        </authorList>
    </citation>
    <scope>NUCLEOTIDE SEQUENCE [LARGE SCALE GENOMIC DNA]</scope>
    <source>
        <strain evidence="3">cv. Da-Ae</strain>
        <tissue evidence="2">Seedling</tissue>
    </source>
</reference>
<evidence type="ECO:0000313" key="3">
    <source>
        <dbReference type="Proteomes" id="UP000824890"/>
    </source>
</evidence>
<feature type="compositionally biased region" description="Polar residues" evidence="1">
    <location>
        <begin position="1"/>
        <end position="10"/>
    </location>
</feature>
<gene>
    <name evidence="2" type="ORF">HID58_057837</name>
</gene>
<organism evidence="2 3">
    <name type="scientific">Brassica napus</name>
    <name type="common">Rape</name>
    <dbReference type="NCBI Taxonomy" id="3708"/>
    <lineage>
        <taxon>Eukaryota</taxon>
        <taxon>Viridiplantae</taxon>
        <taxon>Streptophyta</taxon>
        <taxon>Embryophyta</taxon>
        <taxon>Tracheophyta</taxon>
        <taxon>Spermatophyta</taxon>
        <taxon>Magnoliopsida</taxon>
        <taxon>eudicotyledons</taxon>
        <taxon>Gunneridae</taxon>
        <taxon>Pentapetalae</taxon>
        <taxon>rosids</taxon>
        <taxon>malvids</taxon>
        <taxon>Brassicales</taxon>
        <taxon>Brassicaceae</taxon>
        <taxon>Brassiceae</taxon>
        <taxon>Brassica</taxon>
    </lineage>
</organism>
<sequence>MAEQNNSPTTRSRRQRFTEIDSSLGESYHFRPQIQFKSYDDRLQSSRLLFRNTVTPIGGYSRRHHNEDASIGYRYLCLRGFVVQDLPSISQYLLFLLGSTAEIGGW</sequence>
<name>A0ABQ7XHP0_BRANA</name>